<geneLocation type="plasmid" evidence="1 2">
    <name>unnamed1</name>
</geneLocation>
<proteinExistence type="predicted"/>
<organism evidence="1 2">
    <name type="scientific">Mycobacterium dioxanotrophicus</name>
    <dbReference type="NCBI Taxonomy" id="482462"/>
    <lineage>
        <taxon>Bacteria</taxon>
        <taxon>Bacillati</taxon>
        <taxon>Actinomycetota</taxon>
        <taxon>Actinomycetes</taxon>
        <taxon>Mycobacteriales</taxon>
        <taxon>Mycobacteriaceae</taxon>
        <taxon>Mycobacterium</taxon>
    </lineage>
</organism>
<dbReference type="Proteomes" id="UP000195331">
    <property type="component" value="Plasmid unnamed1"/>
</dbReference>
<dbReference type="InterPro" id="IPR022536">
    <property type="entry name" value="EspC"/>
</dbReference>
<accession>A0A1Y0CG31</accession>
<gene>
    <name evidence="1" type="ORF">BTO20_36995</name>
</gene>
<dbReference type="GO" id="GO:0009306">
    <property type="term" value="P:protein secretion"/>
    <property type="evidence" value="ECO:0007669"/>
    <property type="project" value="InterPro"/>
</dbReference>
<keyword evidence="2" id="KW-1185">Reference proteome</keyword>
<dbReference type="Pfam" id="PF10824">
    <property type="entry name" value="T7SS_ESX_EspC"/>
    <property type="match status" value="1"/>
</dbReference>
<dbReference type="EMBL" id="CP020810">
    <property type="protein sequence ID" value="ART74249.1"/>
    <property type="molecule type" value="Genomic_DNA"/>
</dbReference>
<dbReference type="AlphaFoldDB" id="A0A1Y0CG31"/>
<protein>
    <recommendedName>
        <fullName evidence="3">ESX-1 secretion-associated protein</fullName>
    </recommendedName>
</protein>
<dbReference type="KEGG" id="mdx:BTO20_36995"/>
<evidence type="ECO:0000313" key="1">
    <source>
        <dbReference type="EMBL" id="ART74249.1"/>
    </source>
</evidence>
<keyword evidence="1" id="KW-0614">Plasmid</keyword>
<name>A0A1Y0CG31_9MYCO</name>
<sequence length="105" mass="11524">MSTDQISLDPEAAAALADRWDTYADELAQYVASTQPDIEQLSSQLGPIYSAFIQAKALETTERGLSYERVIAWARAHAQKLRNHRTGFEVADGDTARAIDAAVQI</sequence>
<dbReference type="RefSeq" id="WP_087083400.1">
    <property type="nucleotide sequence ID" value="NZ_CP020810.1"/>
</dbReference>
<dbReference type="OrthoDB" id="4626788at2"/>
<evidence type="ECO:0000313" key="2">
    <source>
        <dbReference type="Proteomes" id="UP000195331"/>
    </source>
</evidence>
<reference evidence="1 2" key="1">
    <citation type="submission" date="2017-04" db="EMBL/GenBank/DDBJ databases">
        <title>Whole Genome Sequence of 1,4-Dioxane Degrading Bacterium Mycobacterium dioxanotrophicus PH-06.</title>
        <authorList>
            <person name="He Y."/>
        </authorList>
    </citation>
    <scope>NUCLEOTIDE SEQUENCE [LARGE SCALE GENOMIC DNA]</scope>
    <source>
        <strain evidence="1 2">PH-06</strain>
        <plasmid evidence="1 2">unnamed1</plasmid>
    </source>
</reference>
<evidence type="ECO:0008006" key="3">
    <source>
        <dbReference type="Google" id="ProtNLM"/>
    </source>
</evidence>